<sequence>MNADTCVSYCDMTSMDSYYSTSTAQGRDHQANPFRTFPNTETKYSPTFIPGKGQAYGEKSRSPFQSECQSLDGAEEGTFSKYQLFMQRPTCKTPPEGSKLHPDSGHNGTLIPCYGECARGRHRVGLYGATYWG</sequence>
<evidence type="ECO:0000256" key="1">
    <source>
        <dbReference type="SAM" id="MobiDB-lite"/>
    </source>
</evidence>
<accession>A0AAD3MSS4</accession>
<comment type="caution">
    <text evidence="2">The sequence shown here is derived from an EMBL/GenBank/DDBJ whole genome shotgun (WGS) entry which is preliminary data.</text>
</comment>
<keyword evidence="2" id="KW-0371">Homeobox</keyword>
<name>A0AAD3MSS4_LATJO</name>
<keyword evidence="3" id="KW-1185">Reference proteome</keyword>
<dbReference type="EMBL" id="BRZM01000035">
    <property type="protein sequence ID" value="GLD58880.1"/>
    <property type="molecule type" value="Genomic_DNA"/>
</dbReference>
<dbReference type="Proteomes" id="UP001279410">
    <property type="component" value="Unassembled WGS sequence"/>
</dbReference>
<dbReference type="AlphaFoldDB" id="A0AAD3MSS4"/>
<reference evidence="2" key="1">
    <citation type="submission" date="2022-08" db="EMBL/GenBank/DDBJ databases">
        <title>Genome sequencing of akame (Lates japonicus).</title>
        <authorList>
            <person name="Hashiguchi Y."/>
            <person name="Takahashi H."/>
        </authorList>
    </citation>
    <scope>NUCLEOTIDE SEQUENCE</scope>
    <source>
        <strain evidence="2">Kochi</strain>
    </source>
</reference>
<evidence type="ECO:0000313" key="2">
    <source>
        <dbReference type="EMBL" id="GLD58880.1"/>
    </source>
</evidence>
<gene>
    <name evidence="2" type="ORF">AKAME5_001095400</name>
</gene>
<organism evidence="2 3">
    <name type="scientific">Lates japonicus</name>
    <name type="common">Japanese lates</name>
    <dbReference type="NCBI Taxonomy" id="270547"/>
    <lineage>
        <taxon>Eukaryota</taxon>
        <taxon>Metazoa</taxon>
        <taxon>Chordata</taxon>
        <taxon>Craniata</taxon>
        <taxon>Vertebrata</taxon>
        <taxon>Euteleostomi</taxon>
        <taxon>Actinopterygii</taxon>
        <taxon>Neopterygii</taxon>
        <taxon>Teleostei</taxon>
        <taxon>Neoteleostei</taxon>
        <taxon>Acanthomorphata</taxon>
        <taxon>Carangaria</taxon>
        <taxon>Carangaria incertae sedis</taxon>
        <taxon>Centropomidae</taxon>
        <taxon>Lates</taxon>
    </lineage>
</organism>
<protein>
    <submittedName>
        <fullName evidence="2">Homeobox protein aristaless-like 4</fullName>
    </submittedName>
</protein>
<proteinExistence type="predicted"/>
<evidence type="ECO:0000313" key="3">
    <source>
        <dbReference type="Proteomes" id="UP001279410"/>
    </source>
</evidence>
<keyword evidence="2" id="KW-0238">DNA-binding</keyword>
<dbReference type="GO" id="GO:0003677">
    <property type="term" value="F:DNA binding"/>
    <property type="evidence" value="ECO:0007669"/>
    <property type="project" value="UniProtKB-KW"/>
</dbReference>
<feature type="region of interest" description="Disordered" evidence="1">
    <location>
        <begin position="23"/>
        <end position="45"/>
    </location>
</feature>